<accession>A0A146KDU3</accession>
<dbReference type="PANTHER" id="PTHR11124">
    <property type="entry name" value="VACUOLAR SORTING PROTEIN VPS29"/>
    <property type="match status" value="1"/>
</dbReference>
<protein>
    <submittedName>
        <fullName evidence="2">Vacuolar protein sorting 29</fullName>
    </submittedName>
</protein>
<feature type="compositionally biased region" description="Acidic residues" evidence="1">
    <location>
        <begin position="187"/>
        <end position="196"/>
    </location>
</feature>
<evidence type="ECO:0000313" key="2">
    <source>
        <dbReference type="EMBL" id="JAP93489.1"/>
    </source>
</evidence>
<feature type="region of interest" description="Disordered" evidence="1">
    <location>
        <begin position="186"/>
        <end position="267"/>
    </location>
</feature>
<feature type="non-terminal residue" evidence="2">
    <location>
        <position position="1"/>
    </location>
</feature>
<sequence>NILIVGDAFIPIRAARIPAVLKEKIQPEKINSIISTGNLTSSHVFEYLKTISTDILTVLSPLDDATGSETGTKIFGSDESKFGDRNGIKFGAVNGFQVVPPSDSKQLVKFAAMLDVDVLCASGELLVEEQGERIIVRPGSLTGVYGKPSFIMAQTDGKKLKFTSYILVDGEVVQEEYIIKKQYREDSEQEINDEIEPQQQGSDSDEKIVVKKSGKNKKKKKVDLSSDSEEVQKSKKKEESTEEERKPKKKRDKKKKEDSDYDYDMEK</sequence>
<gene>
    <name evidence="2" type="ORF">TPC1_14220</name>
</gene>
<dbReference type="AlphaFoldDB" id="A0A146KDU3"/>
<dbReference type="SUPFAM" id="SSF56300">
    <property type="entry name" value="Metallo-dependent phosphatases"/>
    <property type="match status" value="1"/>
</dbReference>
<reference evidence="2" key="1">
    <citation type="submission" date="2015-07" db="EMBL/GenBank/DDBJ databases">
        <title>Adaptation to a free-living lifestyle via gene acquisitions in the diplomonad Trepomonas sp. PC1.</title>
        <authorList>
            <person name="Xu F."/>
            <person name="Jerlstrom-Hultqvist J."/>
            <person name="Kolisko M."/>
            <person name="Simpson A.G.B."/>
            <person name="Roger A.J."/>
            <person name="Svard S.G."/>
            <person name="Andersson J.O."/>
        </authorList>
    </citation>
    <scope>NUCLEOTIDE SEQUENCE</scope>
    <source>
        <strain evidence="2">PC1</strain>
    </source>
</reference>
<feature type="compositionally biased region" description="Basic and acidic residues" evidence="1">
    <location>
        <begin position="230"/>
        <end position="246"/>
    </location>
</feature>
<dbReference type="Gene3D" id="3.60.21.10">
    <property type="match status" value="1"/>
</dbReference>
<dbReference type="EMBL" id="GDID01003117">
    <property type="protein sequence ID" value="JAP93489.1"/>
    <property type="molecule type" value="Transcribed_RNA"/>
</dbReference>
<name>A0A146KDU3_9EUKA</name>
<feature type="compositionally biased region" description="Basic residues" evidence="1">
    <location>
        <begin position="210"/>
        <end position="221"/>
    </location>
</feature>
<dbReference type="InterPro" id="IPR000979">
    <property type="entry name" value="Phosphodiesterase_MJ0936/Vps29"/>
</dbReference>
<evidence type="ECO:0000256" key="1">
    <source>
        <dbReference type="SAM" id="MobiDB-lite"/>
    </source>
</evidence>
<organism evidence="2">
    <name type="scientific">Trepomonas sp. PC1</name>
    <dbReference type="NCBI Taxonomy" id="1076344"/>
    <lineage>
        <taxon>Eukaryota</taxon>
        <taxon>Metamonada</taxon>
        <taxon>Diplomonadida</taxon>
        <taxon>Hexamitidae</taxon>
        <taxon>Hexamitinae</taxon>
        <taxon>Trepomonas</taxon>
    </lineage>
</organism>
<proteinExistence type="predicted"/>
<dbReference type="InterPro" id="IPR029052">
    <property type="entry name" value="Metallo-depent_PP-like"/>
</dbReference>